<dbReference type="EMBL" id="OE190287">
    <property type="protein sequence ID" value="CAD7579160.1"/>
    <property type="molecule type" value="Genomic_DNA"/>
</dbReference>
<reference evidence="1" key="1">
    <citation type="submission" date="2020-11" db="EMBL/GenBank/DDBJ databases">
        <authorList>
            <person name="Tran Van P."/>
        </authorList>
    </citation>
    <scope>NUCLEOTIDE SEQUENCE</scope>
</reference>
<evidence type="ECO:0000313" key="1">
    <source>
        <dbReference type="EMBL" id="CAD7579160.1"/>
    </source>
</evidence>
<accession>A0A7R9PDK4</accession>
<organism evidence="1">
    <name type="scientific">Timema californicum</name>
    <name type="common">California timema</name>
    <name type="synonym">Walking stick</name>
    <dbReference type="NCBI Taxonomy" id="61474"/>
    <lineage>
        <taxon>Eukaryota</taxon>
        <taxon>Metazoa</taxon>
        <taxon>Ecdysozoa</taxon>
        <taxon>Arthropoda</taxon>
        <taxon>Hexapoda</taxon>
        <taxon>Insecta</taxon>
        <taxon>Pterygota</taxon>
        <taxon>Neoptera</taxon>
        <taxon>Polyneoptera</taxon>
        <taxon>Phasmatodea</taxon>
        <taxon>Timematodea</taxon>
        <taxon>Timematoidea</taxon>
        <taxon>Timematidae</taxon>
        <taxon>Timema</taxon>
    </lineage>
</organism>
<sequence>MLVEPWTPPLSYKLPNVVQSGGIRHFQRSWLDKFVWLTYSGKDQVAYCNACVILDQRKEITAVREALVCITVTLMPPHRPLDQVLEGTEIIIAT</sequence>
<protein>
    <submittedName>
        <fullName evidence="1">(California timema) hypothetical protein</fullName>
    </submittedName>
</protein>
<proteinExistence type="predicted"/>
<name>A0A7R9PDK4_TIMCA</name>
<dbReference type="AlphaFoldDB" id="A0A7R9PDK4"/>
<gene>
    <name evidence="1" type="ORF">TCMB3V08_LOCUS11695</name>
</gene>